<dbReference type="CDD" id="cd00055">
    <property type="entry name" value="EGF_Lam"/>
    <property type="match status" value="2"/>
</dbReference>
<dbReference type="EMBL" id="OU015566">
    <property type="protein sequence ID" value="CAG5105585.1"/>
    <property type="molecule type" value="Genomic_DNA"/>
</dbReference>
<dbReference type="InterPro" id="IPR002049">
    <property type="entry name" value="LE_dom"/>
</dbReference>
<evidence type="ECO:0000256" key="5">
    <source>
        <dbReference type="SAM" id="SignalP"/>
    </source>
</evidence>
<dbReference type="SMART" id="SM00327">
    <property type="entry name" value="VWA"/>
    <property type="match status" value="2"/>
</dbReference>
<dbReference type="InterPro" id="IPR036084">
    <property type="entry name" value="Ser_inhib-like_sf"/>
</dbReference>
<sequence length="3750" mass="417384">MRLLNFWASLPILVNSNDRICSTDTCINGDCEFGLCLCHKGWAGEGCSEKICDCENGTCDQSTKTCSCKDHWGGERCEIPVCDDCSSQGGECQPGGVCKCKEGWTGSRCSKAVCSQQCENGGRCTAPDLCSCKDNWSGPSCKRYGPKAKICSFTSARVMLFDESIHFIQKNDEIKCTVSLFKSRDIDIQLRTDTNDLIARSMSETIILSQQSPFSTNFGENRQEFSFSELVIISTGEEVWIKYTGSEIPGGLCSSSVSQTSDLLLPNGKLPSNCYYEPPIKSKIKHAQLADTCDHLMQLGNFNKCAKVVPIAADLMSKCVSELSQQCSDSHNTDCLCHVMSGWASTCAQYGFEVGNWRRADLCPEPNCPKNQIWSESVDLCTPNCADKRNENSYSCPIMNKFPGCTCPEKQILREDGICVSEEACGCTLNDKFYVQGSVVSTNEEVCSCKGLSWACKKPDASPRRCRLFGAGHIDDFDGGQNSLHSHGNYIALRLPSLSIKVEFSQCAGDQYSICMHKVSVDNEDGNHIRLGPSDAIFIDGERVLGIHENESIRIYGVSVMIEYRGTESFEGICAPKTTMANTGHYDVDFQHFASIFNLLPQRNLILPVQKIGNCARERFEMCQVFVSQDLKECNHVIPPEIFIARCQADICNCFNEVGCHQVICESVAEYIRHCKNALVSSLKKEIMTPEICVNECSKNEIWSDSVCPLEETCQNMSSKRKGHCSKRISACSCKDGFYRDDRDQCIPLAQCPCYDNDGLAMYPGETSVNTAGENCSCSSGVMTCESQETSNNELVRGKRNYLRSNCGYGLELQNKETANVCNQEDFTGDNKVCGCVAGFWDSSLQKCVSTRQECTCPEYLKPKDGVCHMFICRNGKWLRKAKPCAGECSVYGTRHMKTFDGKSLAFSSNCEIILATNKCKSKPSESFTVTLENKQCQGTNLICTKQLRVYHSNGKVFSVYGNYESSGRRKIVRTGDPPRLGVRQVGLYLIIQVNPDVVVLWDVSLRVHVIVENNLNGDVCGMCGNFNGDNSDDFTGRNGAIVTSGDLLAEGWKFSSRKSMCSAPSTDENSSSTCLATDQSKNAYAIETCQLIYSDIFEKCRAKVDPTAFYEDCKESACSCSRGGECECLCATIASFARACAVAGEPRKRTERVLNSRKEPIAEPIKELANEIVKNIAKSCKLADREIVVFMESADDDELLQRYVDAATSLKYLIFGEAGALSTKNVKWTVVKAVTVSQATRFKTDNVEKTLAWTERSSLTIVDDLKSFFSQGTGFSKQLIAMTSELNTTYWHYIFLEEKVEIFSLSKADVLSLENRLVSISSPDQIADGTHQLLQELCDAPKVPTKIDVQEIVPAEVMDKTPEPVKIEKCTAENSISIFFDKISQEELSDFVQKIQHYLTGEVNGPFGLTDSRVSEKNQGRRLFLIFDEDEGQLQFEEDDLVITPNQIDHSDTGSFYVSCFRDLIKNKNILGEIIAELCQSRQIPNAPEKFDPSPLPLPDLKEPFRPKPADLSPKICTDTNSCACSEEMNLIILVDGTLQMQKRSNRGKYVLEFLRKLSERTDFNKTSVDVKFYGDNRLRLDKNSFISDSKEVFDEKLASVDFSVMRNYKRRQPMIFLRKVLTYLKISKDRRTSIVLFSGSQDNSDRVHTKYVVKLLKQHQIAFSSLIVAPNGKDFSSLTEYDYKGLHFFMSRSVRAATQPYVIDEVLTAVCSAPLLTAPPKQKLVEQRSCDLKMEADIMFVLDGSFSTRQDGFDQILSFVSATVEALKGNIQYAAIQYSDVITEEFNFKYRLEKDLMQEITQMKYDSGWSTYTGLAMEKAWSMLFDQRYGARNSVTKIMVIVTDGKTKDDIQKISSTIRNSGDTTVLAVGLHTAPIEELIALATSKDLAFYTHEFADIFNLFAQLVDKICVTKENKQKVATTTTTTTTTTMASTTKLTFISSLVNVTDVTERPKTTTPTTTKTATTTTRTTTTTTQPITIKQAPESVILLPEDISAKDIVDLVNDLPSPDDAPLTILVGEKVILQNGSKNDTARIEDLLENTSETVNLEEFAENTNNDQIVIPILTETNKEALEAIIDKNPSLGELAIEIEPEIQEAPVLKESKTVIVPSNANSSEIVDLLKAVPIAENETVKIVQNDKIIASDTPVDKISEAMLDEEPKREIETGDLIGDVIAFVDADNSEMVKELPIEPLVVIVDEDVQKENFNNIVANISSIAELETIVLPVTEPFDETEELVFILPKEVTQQEVEKFIDDHQDVQNITVVVGSTKILEQANQEERREETLNATIAEKLKNADVVNEEELQNIMQEKENVKSIIAEKAPSQSIADRIEPEITEKIINKVAETVFGEETTTLPSTSMPATDAIQEAPTVYLIPTDLNETKVNEILTNLPKEQPATVFLGPSILAENQAPEEILPVTQDLIDTVDDFIESKTSDDIVDYVLENVDVVKSPVVPIISEKSKHLPTKLKLVGVPTNPVQVEPVDEPEFIKEPEKFKKSLEDIQEDETLSRKRRSLDMYFPWETPAATIVPVVSEVKDKHEEKSLNLFVGDKEILSLEPSSPVEVTVDVIEPLLINLNPIDIETLEKMIDEDALTVIIEPDDAERANELKKLEEKFPALKVSPIEDVQVPKVNVVSVLPAGSKSKDILDGLDVFNPEDEITTFVGRSVVPKEDISIVTKTEDPNLEDQPKVEDLAKAIIELKPVDVVQVVTEQNQDVLLSLDEAKIPVLPVIVDEIKVIKPESITNPDELSIDLVPQPVASMPSCTKASDVSTDPLSNLAPSSFIIFPDNIEDYKEPLKILQEASRNTDSKVLFRNKIFHVQPMFEIDTITKIRQYAAVDSLNRLQTDERGLFKINALMDHSSIILVTSEDTSSLAQLVEKTYICFRTIEISFFTPTTTTTTTTTSTTTTTPFDLTTVPKESLPEALVILPPEVSMNDAQKIKHGLPKVFEKVNLAPVNDVEAVIEHVQKPDIITIPIITPESEQEFIELVEMDILKPDNEQTIPVALNYPEGENIPIDLVEESKLIKAKDVDKLVEDEDFKEKIAISKSISKLIKTTTTTLSTTTSSIISSKPAEPKQVVALIASSIPEAEVIEILKEASVEPITTVIIDETKPQKEVADEINKFLQSENLTDSNLIPVLSEKTQLLPEYLQEKTGKRTNPILIGEKIRQPIIPEKIRLEDEPNEELFNNLTKIRPVIIVAPSDIEPEKVEDILDELDTKGDVDVIVGDDHIIQKMPLEKAKEKDLTIAKPAPLKSEILDPILTLADKSTVILPIINSSNTAEFESIDSILKDAPNVLQVDIENGTVPEIMDDINTQIKNTPLNKVVVLKDKEEPDDRIDEIIPFLEEKADILEILSSDELPTKDVTGTSLILPISSEQSPTIVTDAKDVSIKTQKPVVPIFTDDFIEPIVEPVISKDIESLKPDEIKRAVQCSAVLEPGRMDSLKEKIILLLPRDLQMAAILDLLAEINDLHPEQKVILAHLGEIYRIKNGPNFIAETKHALQLVLKREQFFQHRDNLEALDKLKNDLPNSIIINIIGETKDKELIDELERLSFCYYNRNVQFLEAAFIQTSTKPVTMTTTTTTTTTITTTTTKSTSTSTAEVTTRSSDTETTKTQREGPSDTCIASCPEVFSFFKNNSCPSHCVSRERRESGSCELVERRQNVLMQDGCVAENVYLKVCTGACLEDDVEFDHEYGKLFISDGLHFCEPVGLLDRMITVECPDGTSDERIIKEPARCNCGFQQIIDLI</sequence>
<feature type="compositionally biased region" description="Basic and acidic residues" evidence="4">
    <location>
        <begin position="3610"/>
        <end position="3621"/>
    </location>
</feature>
<feature type="region of interest" description="Disordered" evidence="4">
    <location>
        <begin position="3595"/>
        <end position="3621"/>
    </location>
</feature>
<dbReference type="PRINTS" id="PR00453">
    <property type="entry name" value="VWFADOMAIN"/>
</dbReference>
<keyword evidence="5" id="KW-0732">Signal</keyword>
<evidence type="ECO:0000256" key="3">
    <source>
        <dbReference type="SAM" id="Coils"/>
    </source>
</evidence>
<dbReference type="InterPro" id="IPR050780">
    <property type="entry name" value="Mucin_vWF_Thrombospondin_sf"/>
</dbReference>
<dbReference type="SUPFAM" id="SSF53300">
    <property type="entry name" value="vWA-like"/>
    <property type="match status" value="2"/>
</dbReference>
<evidence type="ECO:0000259" key="6">
    <source>
        <dbReference type="PROSITE" id="PS00022"/>
    </source>
</evidence>
<feature type="coiled-coil region" evidence="3">
    <location>
        <begin position="2276"/>
        <end position="2321"/>
    </location>
</feature>
<evidence type="ECO:0000256" key="4">
    <source>
        <dbReference type="SAM" id="MobiDB-lite"/>
    </source>
</evidence>
<dbReference type="CDD" id="cd19941">
    <property type="entry name" value="TIL"/>
    <property type="match status" value="2"/>
</dbReference>
<dbReference type="Pfam" id="PF00092">
    <property type="entry name" value="VWA"/>
    <property type="match status" value="1"/>
</dbReference>
<evidence type="ECO:0000256" key="2">
    <source>
        <dbReference type="ARBA" id="ARBA00023180"/>
    </source>
</evidence>
<feature type="compositionally biased region" description="Low complexity" evidence="4">
    <location>
        <begin position="1957"/>
        <end position="1976"/>
    </location>
</feature>
<dbReference type="PANTHER" id="PTHR11339">
    <property type="entry name" value="EXTRACELLULAR MATRIX GLYCOPROTEIN RELATED"/>
    <property type="match status" value="1"/>
</dbReference>
<feature type="chain" id="PRO_5046650719" evidence="5">
    <location>
        <begin position="17"/>
        <end position="3750"/>
    </location>
</feature>
<dbReference type="SUPFAM" id="SSF57567">
    <property type="entry name" value="Serine protease inhibitors"/>
    <property type="match status" value="2"/>
</dbReference>
<evidence type="ECO:0000313" key="8">
    <source>
        <dbReference type="Proteomes" id="UP001158576"/>
    </source>
</evidence>
<dbReference type="SMART" id="SM00181">
    <property type="entry name" value="EGF"/>
    <property type="match status" value="5"/>
</dbReference>
<proteinExistence type="predicted"/>
<feature type="compositionally biased region" description="Low complexity" evidence="4">
    <location>
        <begin position="3595"/>
        <end position="3609"/>
    </location>
</feature>
<dbReference type="Gene3D" id="2.10.25.10">
    <property type="entry name" value="Laminin"/>
    <property type="match status" value="4"/>
</dbReference>
<protein>
    <submittedName>
        <fullName evidence="7">Oidioi.mRNA.OKI2018_I69.chr1.g2262.t1.cds</fullName>
    </submittedName>
</protein>
<reference evidence="7 8" key="1">
    <citation type="submission" date="2021-04" db="EMBL/GenBank/DDBJ databases">
        <authorList>
            <person name="Bliznina A."/>
        </authorList>
    </citation>
    <scope>NUCLEOTIDE SEQUENCE [LARGE SCALE GENOMIC DNA]</scope>
</reference>
<accession>A0ABN7SR60</accession>
<dbReference type="InterPro" id="IPR014853">
    <property type="entry name" value="VWF/SSPO/ZAN-like_Cys-rich_dom"/>
</dbReference>
<dbReference type="PROSITE" id="PS00022">
    <property type="entry name" value="EGF_1"/>
    <property type="match status" value="1"/>
</dbReference>
<name>A0ABN7SR60_OIKDI</name>
<dbReference type="Pfam" id="PF08742">
    <property type="entry name" value="C8"/>
    <property type="match status" value="3"/>
</dbReference>
<dbReference type="SMART" id="SM00832">
    <property type="entry name" value="C8"/>
    <property type="match status" value="3"/>
</dbReference>
<evidence type="ECO:0000256" key="1">
    <source>
        <dbReference type="ARBA" id="ARBA00023157"/>
    </source>
</evidence>
<dbReference type="InterPro" id="IPR036465">
    <property type="entry name" value="vWFA_dom_sf"/>
</dbReference>
<feature type="domain" description="EGF-like" evidence="6">
    <location>
        <begin position="130"/>
        <end position="141"/>
    </location>
</feature>
<dbReference type="Gene3D" id="3.40.50.410">
    <property type="entry name" value="von Willebrand factor, type A domain"/>
    <property type="match status" value="1"/>
</dbReference>
<dbReference type="Pfam" id="PF00094">
    <property type="entry name" value="VWD"/>
    <property type="match status" value="1"/>
</dbReference>
<evidence type="ECO:0000313" key="7">
    <source>
        <dbReference type="EMBL" id="CAG5105585.1"/>
    </source>
</evidence>
<dbReference type="InterPro" id="IPR001846">
    <property type="entry name" value="VWF_type-D"/>
</dbReference>
<feature type="region of interest" description="Disordered" evidence="4">
    <location>
        <begin position="1953"/>
        <end position="1976"/>
    </location>
</feature>
<gene>
    <name evidence="7" type="ORF">OKIOD_LOCUS11027</name>
</gene>
<organism evidence="7 8">
    <name type="scientific">Oikopleura dioica</name>
    <name type="common">Tunicate</name>
    <dbReference type="NCBI Taxonomy" id="34765"/>
    <lineage>
        <taxon>Eukaryota</taxon>
        <taxon>Metazoa</taxon>
        <taxon>Chordata</taxon>
        <taxon>Tunicata</taxon>
        <taxon>Appendicularia</taxon>
        <taxon>Copelata</taxon>
        <taxon>Oikopleuridae</taxon>
        <taxon>Oikopleura</taxon>
    </lineage>
</organism>
<keyword evidence="8" id="KW-1185">Reference proteome</keyword>
<keyword evidence="1" id="KW-1015">Disulfide bond</keyword>
<dbReference type="InterPro" id="IPR000742">
    <property type="entry name" value="EGF"/>
</dbReference>
<dbReference type="SMART" id="SM00216">
    <property type="entry name" value="VWD"/>
    <property type="match status" value="1"/>
</dbReference>
<feature type="signal peptide" evidence="5">
    <location>
        <begin position="1"/>
        <end position="16"/>
    </location>
</feature>
<keyword evidence="3" id="KW-0175">Coiled coil</keyword>
<dbReference type="Proteomes" id="UP001158576">
    <property type="component" value="Chromosome 1"/>
</dbReference>
<dbReference type="InterPro" id="IPR002035">
    <property type="entry name" value="VWF_A"/>
</dbReference>
<keyword evidence="2" id="KW-0325">Glycoprotein</keyword>